<dbReference type="AlphaFoldDB" id="A0A951UDV6"/>
<reference evidence="1" key="1">
    <citation type="submission" date="2021-05" db="EMBL/GenBank/DDBJ databases">
        <authorList>
            <person name="Pietrasiak N."/>
            <person name="Ward R."/>
            <person name="Stajich J.E."/>
            <person name="Kurbessoian T."/>
        </authorList>
    </citation>
    <scope>NUCLEOTIDE SEQUENCE</scope>
    <source>
        <strain evidence="1">JT2-VF2</strain>
    </source>
</reference>
<protein>
    <submittedName>
        <fullName evidence="1">Uncharacterized protein</fullName>
    </submittedName>
</protein>
<sequence length="128" mass="14563">MLGNFQQSQLRIELESSASVIHDSLLRPVQLEKWLLGQRFAPGMPEQLHQGFVFTTWTGLIPIHHQVNVAKSDCLRLLLSGGIDGFHEWYWGEGWVQSRLEGVSILPINLGQTLNLLSLRQFLTTQRS</sequence>
<dbReference type="Proteomes" id="UP000715781">
    <property type="component" value="Unassembled WGS sequence"/>
</dbReference>
<proteinExistence type="predicted"/>
<reference evidence="1" key="2">
    <citation type="journal article" date="2022" name="Microbiol. Resour. Announc.">
        <title>Metagenome Sequencing to Explore Phylogenomics of Terrestrial Cyanobacteria.</title>
        <authorList>
            <person name="Ward R.D."/>
            <person name="Stajich J.E."/>
            <person name="Johansen J.R."/>
            <person name="Huntemann M."/>
            <person name="Clum A."/>
            <person name="Foster B."/>
            <person name="Foster B."/>
            <person name="Roux S."/>
            <person name="Palaniappan K."/>
            <person name="Varghese N."/>
            <person name="Mukherjee S."/>
            <person name="Reddy T.B.K."/>
            <person name="Daum C."/>
            <person name="Copeland A."/>
            <person name="Chen I.A."/>
            <person name="Ivanova N.N."/>
            <person name="Kyrpides N.C."/>
            <person name="Shapiro N."/>
            <person name="Eloe-Fadrosh E.A."/>
            <person name="Pietrasiak N."/>
        </authorList>
    </citation>
    <scope>NUCLEOTIDE SEQUENCE</scope>
    <source>
        <strain evidence="1">JT2-VF2</strain>
    </source>
</reference>
<comment type="caution">
    <text evidence="1">The sequence shown here is derived from an EMBL/GenBank/DDBJ whole genome shotgun (WGS) entry which is preliminary data.</text>
</comment>
<accession>A0A951UDV6</accession>
<evidence type="ECO:0000313" key="2">
    <source>
        <dbReference type="Proteomes" id="UP000715781"/>
    </source>
</evidence>
<dbReference type="EMBL" id="JAHHHN010000001">
    <property type="protein sequence ID" value="MBW4559744.1"/>
    <property type="molecule type" value="Genomic_DNA"/>
</dbReference>
<name>A0A951UDV6_9NOST</name>
<evidence type="ECO:0000313" key="1">
    <source>
        <dbReference type="EMBL" id="MBW4559744.1"/>
    </source>
</evidence>
<gene>
    <name evidence="1" type="ORF">KME32_01085</name>
</gene>
<organism evidence="1 2">
    <name type="scientific">Mojavia pulchra JT2-VF2</name>
    <dbReference type="NCBI Taxonomy" id="287848"/>
    <lineage>
        <taxon>Bacteria</taxon>
        <taxon>Bacillati</taxon>
        <taxon>Cyanobacteriota</taxon>
        <taxon>Cyanophyceae</taxon>
        <taxon>Nostocales</taxon>
        <taxon>Nostocaceae</taxon>
    </lineage>
</organism>